<evidence type="ECO:0000313" key="5">
    <source>
        <dbReference type="Proteomes" id="UP000501237"/>
    </source>
</evidence>
<sequence>MSAPDTHVRQPSLKGRRPVAGLWLPADWLAVEVRAALLLRHWRAGSAAWRFPEGDLLRFNATVVQDCDALEGWPLLALETGGLCSAELTQEEQATLPAADLWLVQGGRVTALDLHQAEHLALEDCLDLDGHPWQDTHDCRDALPPLVIEELPPAKDIHTILQGKVKPPSPQREAFLQSLAKQPPARASGKPAAAQTTSGGVGKGLLIWLVLFAVVILGSHLPEAVHLAQNAVSPSASTAPLAQDSDDPSGPGALLFVAALLIVITLLLIGALRRFFSGAPQHWTAAPTPVTRARELPPRKSQAPATPSRWRRLLTSLAITSRFSALLNRRQSAYLRRMLNLFEKGDIDEALRHALPLGGEQGSLGQAFGTPDRRDDLSLGRPSGPGASISLGEDLEAHLRKVYRQHFEKLDRAGRIDEAVFILAELLKVRQEALDYLERHQRFRQAAELALAWDMSADWIVRLFCLADDWKTALQVARRDDAFVSAVQMLQTKWPQVADRLRMEWAEMLVARGDWLKAVDVAWSLPEARDRAVHWLSQAEAAGGSLGTEALVTRAALLPDTLEAYAAPLRALRDDPARFRDRQALARALLWVGTKNRHTRDNRSLALLARMVLPALLDDHATQRAHLSRSELDSLLKLSRDTLLQADLPSRGFPKGRATPLQRATSPLHWQAPPAGQQAILDAVALEDQRTLVALGEAGAQVLDAHGRAVFSFAEPAHRLVIAHNRRVALAMARRDQVWRITKLDLVRRTARDLGVLELHAHSPVFDGISWAVTLRDSVRVVDVDRSFAVLWHVSDLKGDIRLFHHTEHFEQWLVSGADRSLVLWRYALPSRRLAERRPVDAPLERQLIIPNPLGGLLTFTCQDGTNGTMTLTMESTGGRYDIPLPGITPEQVAVPDLEVLPEWLLIGLAPQGNTRQWRLVSQQSLQTCAVLDWPADAPLQVRAQAHDWRLFDQTGRLLRLDTLTSELRELRG</sequence>
<gene>
    <name evidence="4" type="ORF">PtoMrB4_20150</name>
</gene>
<feature type="transmembrane region" description="Helical" evidence="2">
    <location>
        <begin position="205"/>
        <end position="222"/>
    </location>
</feature>
<organism evidence="4 5">
    <name type="scientific">Metapseudomonas otitidis</name>
    <dbReference type="NCBI Taxonomy" id="319939"/>
    <lineage>
        <taxon>Bacteria</taxon>
        <taxon>Pseudomonadati</taxon>
        <taxon>Pseudomonadota</taxon>
        <taxon>Gammaproteobacteria</taxon>
        <taxon>Pseudomonadales</taxon>
        <taxon>Pseudomonadaceae</taxon>
        <taxon>Metapseudomonas</taxon>
    </lineage>
</organism>
<evidence type="ECO:0000256" key="2">
    <source>
        <dbReference type="SAM" id="Phobius"/>
    </source>
</evidence>
<dbReference type="EMBL" id="AP022642">
    <property type="protein sequence ID" value="BCA28038.1"/>
    <property type="molecule type" value="Genomic_DNA"/>
</dbReference>
<name>A0A679GHY2_9GAMM</name>
<reference evidence="4 5" key="1">
    <citation type="journal article" date="2020" name="Microbiol. Resour. Announc.">
        <title>Complete genome sequence of Pseudomonas otitidis strain MrB4, isolated from Lake Biwa in Japan.</title>
        <authorList>
            <person name="Miyazaki K."/>
            <person name="Hase E."/>
            <person name="Maruya T."/>
        </authorList>
    </citation>
    <scope>NUCLEOTIDE SEQUENCE [LARGE SCALE GENOMIC DNA]</scope>
    <source>
        <strain evidence="4 5">MrB4</strain>
    </source>
</reference>
<dbReference type="GeneID" id="57397238"/>
<dbReference type="InterPro" id="IPR045547">
    <property type="entry name" value="bpX6"/>
</dbReference>
<evidence type="ECO:0000313" key="4">
    <source>
        <dbReference type="EMBL" id="BCA28038.1"/>
    </source>
</evidence>
<dbReference type="RefSeq" id="WP_172433162.1">
    <property type="nucleotide sequence ID" value="NZ_AP022642.1"/>
</dbReference>
<feature type="region of interest" description="Disordered" evidence="1">
    <location>
        <begin position="362"/>
        <end position="387"/>
    </location>
</feature>
<keyword evidence="2" id="KW-0472">Membrane</keyword>
<proteinExistence type="predicted"/>
<feature type="domain" description="MoxR-vWA-beta-propeller ternary system" evidence="3">
    <location>
        <begin position="8"/>
        <end position="177"/>
    </location>
</feature>
<accession>A0A679GHY2</accession>
<dbReference type="AlphaFoldDB" id="A0A679GHY2"/>
<evidence type="ECO:0000259" key="3">
    <source>
        <dbReference type="Pfam" id="PF19922"/>
    </source>
</evidence>
<evidence type="ECO:0000256" key="1">
    <source>
        <dbReference type="SAM" id="MobiDB-lite"/>
    </source>
</evidence>
<dbReference type="Proteomes" id="UP000501237">
    <property type="component" value="Chromosome"/>
</dbReference>
<protein>
    <recommendedName>
        <fullName evidence="3">MoxR-vWA-beta-propeller ternary system domain-containing protein</fullName>
    </recommendedName>
</protein>
<keyword evidence="2" id="KW-1133">Transmembrane helix</keyword>
<feature type="transmembrane region" description="Helical" evidence="2">
    <location>
        <begin position="253"/>
        <end position="272"/>
    </location>
</feature>
<keyword evidence="2" id="KW-0812">Transmembrane</keyword>
<dbReference type="Pfam" id="PF19922">
    <property type="entry name" value="bpX6"/>
    <property type="match status" value="1"/>
</dbReference>
<dbReference type="KEGG" id="poj:PtoMrB4_20150"/>